<dbReference type="EMBL" id="GBRH01235016">
    <property type="protein sequence ID" value="JAD62879.1"/>
    <property type="molecule type" value="Transcribed_RNA"/>
</dbReference>
<organism evidence="1">
    <name type="scientific">Arundo donax</name>
    <name type="common">Giant reed</name>
    <name type="synonym">Donax arundinaceus</name>
    <dbReference type="NCBI Taxonomy" id="35708"/>
    <lineage>
        <taxon>Eukaryota</taxon>
        <taxon>Viridiplantae</taxon>
        <taxon>Streptophyta</taxon>
        <taxon>Embryophyta</taxon>
        <taxon>Tracheophyta</taxon>
        <taxon>Spermatophyta</taxon>
        <taxon>Magnoliopsida</taxon>
        <taxon>Liliopsida</taxon>
        <taxon>Poales</taxon>
        <taxon>Poaceae</taxon>
        <taxon>PACMAD clade</taxon>
        <taxon>Arundinoideae</taxon>
        <taxon>Arundineae</taxon>
        <taxon>Arundo</taxon>
    </lineage>
</organism>
<dbReference type="AlphaFoldDB" id="A0A0A9BFW1"/>
<sequence>MNQFSPLLTINSCHISCLLIHKPLSSANQKKDISIPNQIHFLLVWNRASKLQSQCHRFQVETMDWRLASSINKTVEIMMIP</sequence>
<name>A0A0A9BFW1_ARUDO</name>
<protein>
    <submittedName>
        <fullName evidence="1">Uncharacterized protein</fullName>
    </submittedName>
</protein>
<reference evidence="1" key="2">
    <citation type="journal article" date="2015" name="Data Brief">
        <title>Shoot transcriptome of the giant reed, Arundo donax.</title>
        <authorList>
            <person name="Barrero R.A."/>
            <person name="Guerrero F.D."/>
            <person name="Moolhuijzen P."/>
            <person name="Goolsby J.A."/>
            <person name="Tidwell J."/>
            <person name="Bellgard S.E."/>
            <person name="Bellgard M.I."/>
        </authorList>
    </citation>
    <scope>NUCLEOTIDE SEQUENCE</scope>
    <source>
        <tissue evidence="1">Shoot tissue taken approximately 20 cm above the soil surface</tissue>
    </source>
</reference>
<accession>A0A0A9BFW1</accession>
<evidence type="ECO:0000313" key="1">
    <source>
        <dbReference type="EMBL" id="JAD62879.1"/>
    </source>
</evidence>
<proteinExistence type="predicted"/>
<reference evidence="1" key="1">
    <citation type="submission" date="2014-09" db="EMBL/GenBank/DDBJ databases">
        <authorList>
            <person name="Magalhaes I.L.F."/>
            <person name="Oliveira U."/>
            <person name="Santos F.R."/>
            <person name="Vidigal T.H.D.A."/>
            <person name="Brescovit A.D."/>
            <person name="Santos A.J."/>
        </authorList>
    </citation>
    <scope>NUCLEOTIDE SEQUENCE</scope>
    <source>
        <tissue evidence="1">Shoot tissue taken approximately 20 cm above the soil surface</tissue>
    </source>
</reference>